<keyword evidence="4" id="KW-1185">Reference proteome</keyword>
<evidence type="ECO:0000256" key="1">
    <source>
        <dbReference type="SAM" id="MobiDB-lite"/>
    </source>
</evidence>
<dbReference type="InterPro" id="IPR028020">
    <property type="entry name" value="ASX_DEUBAD_dom"/>
</dbReference>
<accession>A0A423WHD1</accession>
<dbReference type="OrthoDB" id="2289918at2759"/>
<dbReference type="AlphaFoldDB" id="A0A423WHD1"/>
<organism evidence="3 4">
    <name type="scientific">Cytospora chrysosperma</name>
    <name type="common">Cytospora canker fungus</name>
    <name type="synonym">Sphaeria chrysosperma</name>
    <dbReference type="NCBI Taxonomy" id="252740"/>
    <lineage>
        <taxon>Eukaryota</taxon>
        <taxon>Fungi</taxon>
        <taxon>Dikarya</taxon>
        <taxon>Ascomycota</taxon>
        <taxon>Pezizomycotina</taxon>
        <taxon>Sordariomycetes</taxon>
        <taxon>Sordariomycetidae</taxon>
        <taxon>Diaporthales</taxon>
        <taxon>Cytosporaceae</taxon>
        <taxon>Cytospora</taxon>
    </lineage>
</organism>
<protein>
    <recommendedName>
        <fullName evidence="2">ASX DEUBAD domain-containing protein</fullName>
    </recommendedName>
</protein>
<feature type="region of interest" description="Disordered" evidence="1">
    <location>
        <begin position="1"/>
        <end position="134"/>
    </location>
</feature>
<gene>
    <name evidence="3" type="ORF">VSDG_01806</name>
</gene>
<sequence length="381" mass="41792">MATEFKDLPPCSQQSASELSDPPEFSEDELREITVNMAPITRRRSSYTLTDSQPEVNGTKAPVKPSDNTGSFSNDDDEVEAEIHVSAMAPRRRVPSKRSQFSNSKPTASRQPAAKRPKTTSKKWEPNYVTQSSKSPLVGKDLRALLLHPQAWDLLSQEDKAEIIALFPDEKHILDAATPNARPDVMSLQNDDNFRHDTEEYVSNLSRDMHDPSWLQDAWAAHGSRTAGNFDQFYIRRLEADWKTTIPDEMKPEHLRTGPKPEASAVACQPDEGSEAVGNGAAGYHEARDHVVGEQEVGEPEVIDTIMASGLNDSMIMGDEIEVNGNVNVNVKADDASIDGVKSHAEDGIPPNGANGIEKVSDAKVNGIESGDYEKMQTGSE</sequence>
<dbReference type="Pfam" id="PF13919">
    <property type="entry name" value="ASXH"/>
    <property type="match status" value="1"/>
</dbReference>
<evidence type="ECO:0000259" key="2">
    <source>
        <dbReference type="Pfam" id="PF13919"/>
    </source>
</evidence>
<feature type="compositionally biased region" description="Polar residues" evidence="1">
    <location>
        <begin position="97"/>
        <end position="110"/>
    </location>
</feature>
<dbReference type="EMBL" id="LJZO01000004">
    <property type="protein sequence ID" value="ROW02799.1"/>
    <property type="molecule type" value="Genomic_DNA"/>
</dbReference>
<feature type="domain" description="ASX DEUBAD" evidence="2">
    <location>
        <begin position="116"/>
        <end position="243"/>
    </location>
</feature>
<dbReference type="Proteomes" id="UP000284375">
    <property type="component" value="Unassembled WGS sequence"/>
</dbReference>
<reference evidence="3 4" key="1">
    <citation type="submission" date="2015-09" db="EMBL/GenBank/DDBJ databases">
        <title>Host preference determinants of Valsa canker pathogens revealed by comparative genomics.</title>
        <authorList>
            <person name="Yin Z."/>
            <person name="Huang L."/>
        </authorList>
    </citation>
    <scope>NUCLEOTIDE SEQUENCE [LARGE SCALE GENOMIC DNA]</scope>
    <source>
        <strain evidence="3 4">YSFL</strain>
    </source>
</reference>
<evidence type="ECO:0000313" key="3">
    <source>
        <dbReference type="EMBL" id="ROW02799.1"/>
    </source>
</evidence>
<proteinExistence type="predicted"/>
<feature type="compositionally biased region" description="Polar residues" evidence="1">
    <location>
        <begin position="46"/>
        <end position="56"/>
    </location>
</feature>
<feature type="region of interest" description="Disordered" evidence="1">
    <location>
        <begin position="341"/>
        <end position="362"/>
    </location>
</feature>
<evidence type="ECO:0000313" key="4">
    <source>
        <dbReference type="Proteomes" id="UP000284375"/>
    </source>
</evidence>
<comment type="caution">
    <text evidence="3">The sequence shown here is derived from an EMBL/GenBank/DDBJ whole genome shotgun (WGS) entry which is preliminary data.</text>
</comment>
<dbReference type="STRING" id="252740.A0A423WHD1"/>
<name>A0A423WHD1_CYTCH</name>